<organism evidence="2 3">
    <name type="scientific">Carnegiea gigantea</name>
    <dbReference type="NCBI Taxonomy" id="171969"/>
    <lineage>
        <taxon>Eukaryota</taxon>
        <taxon>Viridiplantae</taxon>
        <taxon>Streptophyta</taxon>
        <taxon>Embryophyta</taxon>
        <taxon>Tracheophyta</taxon>
        <taxon>Spermatophyta</taxon>
        <taxon>Magnoliopsida</taxon>
        <taxon>eudicotyledons</taxon>
        <taxon>Gunneridae</taxon>
        <taxon>Pentapetalae</taxon>
        <taxon>Caryophyllales</taxon>
        <taxon>Cactineae</taxon>
        <taxon>Cactaceae</taxon>
        <taxon>Cactoideae</taxon>
        <taxon>Echinocereeae</taxon>
        <taxon>Carnegiea</taxon>
    </lineage>
</organism>
<comment type="caution">
    <text evidence="2">The sequence shown here is derived from an EMBL/GenBank/DDBJ whole genome shotgun (WGS) entry which is preliminary data.</text>
</comment>
<protein>
    <submittedName>
        <fullName evidence="2">Uncharacterized protein</fullName>
    </submittedName>
</protein>
<proteinExistence type="predicted"/>
<keyword evidence="3" id="KW-1185">Reference proteome</keyword>
<dbReference type="EMBL" id="JAKOGI010000053">
    <property type="protein sequence ID" value="KAJ8446498.1"/>
    <property type="molecule type" value="Genomic_DNA"/>
</dbReference>
<feature type="region of interest" description="Disordered" evidence="1">
    <location>
        <begin position="147"/>
        <end position="169"/>
    </location>
</feature>
<name>A0A9Q1KN88_9CARY</name>
<evidence type="ECO:0000313" key="3">
    <source>
        <dbReference type="Proteomes" id="UP001153076"/>
    </source>
</evidence>
<evidence type="ECO:0000313" key="2">
    <source>
        <dbReference type="EMBL" id="KAJ8446498.1"/>
    </source>
</evidence>
<feature type="compositionally biased region" description="Basic and acidic residues" evidence="1">
    <location>
        <begin position="123"/>
        <end position="132"/>
    </location>
</feature>
<feature type="compositionally biased region" description="Basic residues" evidence="1">
    <location>
        <begin position="147"/>
        <end position="161"/>
    </location>
</feature>
<accession>A0A9Q1KN88</accession>
<sequence>MVEYVVCHFEWDRRGVAFPLSPLPKDFHALCRSSELAVAEEAAEHFKHPFKHPKLPEVIFDAKLLKEAERLGVLHGRALRTLESALTELCWKESSGVGQPEEDSEVKQEGESLATEGAASPSDDDKQGHLSFRKEWYNRRGKKIKNARHALKQLKRNKKIRGQTNIEYD</sequence>
<feature type="region of interest" description="Disordered" evidence="1">
    <location>
        <begin position="93"/>
        <end position="132"/>
    </location>
</feature>
<dbReference type="AlphaFoldDB" id="A0A9Q1KN88"/>
<gene>
    <name evidence="2" type="ORF">Cgig2_027460</name>
</gene>
<evidence type="ECO:0000256" key="1">
    <source>
        <dbReference type="SAM" id="MobiDB-lite"/>
    </source>
</evidence>
<dbReference type="Proteomes" id="UP001153076">
    <property type="component" value="Unassembled WGS sequence"/>
</dbReference>
<reference evidence="2" key="1">
    <citation type="submission" date="2022-04" db="EMBL/GenBank/DDBJ databases">
        <title>Carnegiea gigantea Genome sequencing and assembly v2.</title>
        <authorList>
            <person name="Copetti D."/>
            <person name="Sanderson M.J."/>
            <person name="Burquez A."/>
            <person name="Wojciechowski M.F."/>
        </authorList>
    </citation>
    <scope>NUCLEOTIDE SEQUENCE</scope>
    <source>
        <strain evidence="2">SGP5-SGP5p</strain>
        <tissue evidence="2">Aerial part</tissue>
    </source>
</reference>